<feature type="domain" description="Transglutaminase-like" evidence="10">
    <location>
        <begin position="173"/>
        <end position="228"/>
    </location>
</feature>
<dbReference type="EC" id="3.5.1.52" evidence="4"/>
<feature type="region of interest" description="Disordered" evidence="9">
    <location>
        <begin position="321"/>
        <end position="345"/>
    </location>
</feature>
<protein>
    <recommendedName>
        <fullName evidence="5">Peptide-N(4)-(N-acetyl-beta-glucosaminyl)asparagine amidase</fullName>
        <ecNumber evidence="4">3.5.1.52</ecNumber>
    </recommendedName>
    <alternativeName>
        <fullName evidence="8">Peptide:N-glycanase 1</fullName>
    </alternativeName>
</protein>
<dbReference type="InParanoid" id="G8JVQ6"/>
<keyword evidence="6" id="KW-0479">Metal-binding</keyword>
<dbReference type="GO" id="GO:0120125">
    <property type="term" value="C:PNGase complex"/>
    <property type="evidence" value="ECO:0007669"/>
    <property type="project" value="EnsemblFungi"/>
</dbReference>
<dbReference type="GO" id="GO:0006515">
    <property type="term" value="P:protein quality control for misfolded or incompletely synthesized proteins"/>
    <property type="evidence" value="ECO:0007669"/>
    <property type="project" value="EnsemblFungi"/>
</dbReference>
<comment type="catalytic activity">
    <reaction evidence="1">
        <text>Hydrolysis of an N(4)-(acetyl-beta-D-glucosaminyl)asparagine residue in which the glucosamine residue may be further glycosylated, to yield a (substituted) N-acetyl-beta-D-glucosaminylamine and a peptide containing an aspartate residue.</text>
        <dbReference type="EC" id="3.5.1.52"/>
    </reaction>
</comment>
<organism evidence="11 12">
    <name type="scientific">Eremothecium cymbalariae (strain CBS 270.75 / DBVPG 7215 / KCTC 17166 / NRRL Y-17582)</name>
    <name type="common">Yeast</name>
    <dbReference type="NCBI Taxonomy" id="931890"/>
    <lineage>
        <taxon>Eukaryota</taxon>
        <taxon>Fungi</taxon>
        <taxon>Dikarya</taxon>
        <taxon>Ascomycota</taxon>
        <taxon>Saccharomycotina</taxon>
        <taxon>Saccharomycetes</taxon>
        <taxon>Saccharomycetales</taxon>
        <taxon>Saccharomycetaceae</taxon>
        <taxon>Eremothecium</taxon>
    </lineage>
</organism>
<dbReference type="Gene3D" id="3.10.620.30">
    <property type="match status" value="1"/>
</dbReference>
<dbReference type="KEGG" id="erc:Ecym_7068"/>
<dbReference type="InterPro" id="IPR050883">
    <property type="entry name" value="PNGase"/>
</dbReference>
<dbReference type="InterPro" id="IPR002931">
    <property type="entry name" value="Transglutaminase-like"/>
</dbReference>
<dbReference type="OMA" id="AWDKPRL"/>
<dbReference type="GO" id="GO:0005829">
    <property type="term" value="C:cytosol"/>
    <property type="evidence" value="ECO:0007669"/>
    <property type="project" value="EnsemblFungi"/>
</dbReference>
<dbReference type="InterPro" id="IPR018325">
    <property type="entry name" value="Rad4/PNGase_transGLS-fold"/>
</dbReference>
<dbReference type="FunCoup" id="G8JVQ6">
    <property type="interactions" value="112"/>
</dbReference>
<dbReference type="Gene3D" id="2.20.25.10">
    <property type="match status" value="1"/>
</dbReference>
<evidence type="ECO:0000256" key="5">
    <source>
        <dbReference type="ARBA" id="ARBA00018546"/>
    </source>
</evidence>
<dbReference type="GO" id="GO:0005634">
    <property type="term" value="C:nucleus"/>
    <property type="evidence" value="ECO:0007669"/>
    <property type="project" value="EnsemblFungi"/>
</dbReference>
<dbReference type="STRING" id="931890.G8JVQ6"/>
<reference evidence="12" key="1">
    <citation type="journal article" date="2012" name="G3 (Bethesda)">
        <title>Pichia sorbitophila, an interspecies yeast hybrid reveals early steps of genome resolution following polyploidization.</title>
        <authorList>
            <person name="Leh Louis V."/>
            <person name="Despons L."/>
            <person name="Friedrich A."/>
            <person name="Martin T."/>
            <person name="Durrens P."/>
            <person name="Casaregola S."/>
            <person name="Neuveglise C."/>
            <person name="Fairhead C."/>
            <person name="Marck C."/>
            <person name="Cruz J.A."/>
            <person name="Straub M.L."/>
            <person name="Kugler V."/>
            <person name="Sacerdot C."/>
            <person name="Uzunov Z."/>
            <person name="Thierry A."/>
            <person name="Weiss S."/>
            <person name="Bleykasten C."/>
            <person name="De Montigny J."/>
            <person name="Jacques N."/>
            <person name="Jung P."/>
            <person name="Lemaire M."/>
            <person name="Mallet S."/>
            <person name="Morel G."/>
            <person name="Richard G.F."/>
            <person name="Sarkar A."/>
            <person name="Savel G."/>
            <person name="Schacherer J."/>
            <person name="Seret M.L."/>
            <person name="Talla E."/>
            <person name="Samson G."/>
            <person name="Jubin C."/>
            <person name="Poulain J."/>
            <person name="Vacherie B."/>
            <person name="Barbe V."/>
            <person name="Pelletier E."/>
            <person name="Sherman D.J."/>
            <person name="Westhof E."/>
            <person name="Weissenbach J."/>
            <person name="Baret P.V."/>
            <person name="Wincker P."/>
            <person name="Gaillardin C."/>
            <person name="Dujon B."/>
            <person name="Souciet J.L."/>
        </authorList>
    </citation>
    <scope>NUCLEOTIDE SEQUENCE [LARGE SCALE GENOMIC DNA]</scope>
    <source>
        <strain evidence="12">CBS 270.75 / DBVPG 7215 / KCTC 17166 / NRRL Y-17582</strain>
    </source>
</reference>
<dbReference type="AlphaFoldDB" id="G8JVQ6"/>
<feature type="compositionally biased region" description="Polar residues" evidence="9">
    <location>
        <begin position="321"/>
        <end position="336"/>
    </location>
</feature>
<evidence type="ECO:0000256" key="7">
    <source>
        <dbReference type="ARBA" id="ARBA00022833"/>
    </source>
</evidence>
<evidence type="ECO:0000256" key="6">
    <source>
        <dbReference type="ARBA" id="ARBA00022723"/>
    </source>
</evidence>
<sequence length="345" mass="40431">MNVDEIYSNVSRKLLNAYRIIVLKKSKQFCPGEDLRYRTLLSTNAFARKLDSLRKSLCYRYDNENWHAQVFDALNLELIYQNVDSSGVGSTASEDYEDRLVKELLRYFKEDFFTWCDRPKCTVCDSVEFQRAVGQGMPNQDEAQYECGVVELYHCDKCGGVTRFPRYNDPIKLLETRTGRCGEWCNLFTLVLKSFGIETRYIWNKEDHVWCEVYSNYLKRWVHVDSCEKSFDEPFIYSINWNKSMSYVIAFSCDSVKDVSNRYILKNQLVRDQINEDDLHFLLDYMTKTFRKSLSDEYVYLLSCRDELEDIELLKTGLPSSTTSAAVGRESGSTQWKKQRGEDGN</sequence>
<keyword evidence="7" id="KW-0862">Zinc</keyword>
<dbReference type="RefSeq" id="XP_003647738.1">
    <property type="nucleotide sequence ID" value="XM_003647690.1"/>
</dbReference>
<dbReference type="GO" id="GO:0000224">
    <property type="term" value="F:peptide-N4-(N-acetyl-beta-glucosaminyl)asparagine amidase activity"/>
    <property type="evidence" value="ECO:0007669"/>
    <property type="project" value="UniProtKB-EC"/>
</dbReference>
<keyword evidence="12" id="KW-1185">Reference proteome</keyword>
<comment type="similarity">
    <text evidence="3">Belongs to the transglutaminase-like superfamily. PNGase family.</text>
</comment>
<dbReference type="OrthoDB" id="409136at2759"/>
<evidence type="ECO:0000256" key="3">
    <source>
        <dbReference type="ARBA" id="ARBA00009390"/>
    </source>
</evidence>
<dbReference type="HOGENOM" id="CLU_031058_0_1_1"/>
<comment type="cofactor">
    <cofactor evidence="2">
        <name>Zn(2+)</name>
        <dbReference type="ChEBI" id="CHEBI:29105"/>
    </cofactor>
</comment>
<dbReference type="FunFam" id="3.10.620.30:FF:000004">
    <property type="entry name" value="Peptidase (PNG1)"/>
    <property type="match status" value="1"/>
</dbReference>
<name>G8JVQ6_ERECY</name>
<evidence type="ECO:0000256" key="1">
    <source>
        <dbReference type="ARBA" id="ARBA00001650"/>
    </source>
</evidence>
<evidence type="ECO:0000313" key="11">
    <source>
        <dbReference type="EMBL" id="AET40921.1"/>
    </source>
</evidence>
<dbReference type="PANTHER" id="PTHR12143">
    <property type="entry name" value="PEPTIDE N-GLYCANASE PNGASE -RELATED"/>
    <property type="match status" value="1"/>
</dbReference>
<accession>G8JVQ6</accession>
<evidence type="ECO:0000256" key="8">
    <source>
        <dbReference type="ARBA" id="ARBA00032858"/>
    </source>
</evidence>
<dbReference type="SUPFAM" id="SSF54001">
    <property type="entry name" value="Cysteine proteinases"/>
    <property type="match status" value="1"/>
</dbReference>
<evidence type="ECO:0000256" key="4">
    <source>
        <dbReference type="ARBA" id="ARBA00012158"/>
    </source>
</evidence>
<dbReference type="Pfam" id="PF03835">
    <property type="entry name" value="Rad4"/>
    <property type="match status" value="1"/>
</dbReference>
<evidence type="ECO:0000256" key="9">
    <source>
        <dbReference type="SAM" id="MobiDB-lite"/>
    </source>
</evidence>
<dbReference type="GeneID" id="11471226"/>
<evidence type="ECO:0000256" key="2">
    <source>
        <dbReference type="ARBA" id="ARBA00001947"/>
    </source>
</evidence>
<evidence type="ECO:0000313" key="12">
    <source>
        <dbReference type="Proteomes" id="UP000006790"/>
    </source>
</evidence>
<dbReference type="PANTHER" id="PTHR12143:SF19">
    <property type="entry name" value="PEPTIDE-N(4)-(N-ACETYL-BETA-GLUCOSAMINYL)ASPARAGINE AMIDASE"/>
    <property type="match status" value="1"/>
</dbReference>
<gene>
    <name evidence="11" type="ordered locus">Ecym_7068</name>
</gene>
<dbReference type="GO" id="GO:0046872">
    <property type="term" value="F:metal ion binding"/>
    <property type="evidence" value="ECO:0007669"/>
    <property type="project" value="UniProtKB-KW"/>
</dbReference>
<proteinExistence type="inferred from homology"/>
<dbReference type="eggNOG" id="KOG0909">
    <property type="taxonomic scope" value="Eukaryota"/>
</dbReference>
<dbReference type="Proteomes" id="UP000006790">
    <property type="component" value="Chromosome 7"/>
</dbReference>
<dbReference type="InterPro" id="IPR038765">
    <property type="entry name" value="Papain-like_cys_pep_sf"/>
</dbReference>
<dbReference type="SMART" id="SM00460">
    <property type="entry name" value="TGc"/>
    <property type="match status" value="1"/>
</dbReference>
<evidence type="ECO:0000259" key="10">
    <source>
        <dbReference type="SMART" id="SM00460"/>
    </source>
</evidence>
<dbReference type="EMBL" id="CP002503">
    <property type="protein sequence ID" value="AET40921.1"/>
    <property type="molecule type" value="Genomic_DNA"/>
</dbReference>
<dbReference type="GO" id="GO:0097466">
    <property type="term" value="P:ubiquitin-dependent glycoprotein ERAD pathway"/>
    <property type="evidence" value="ECO:0007669"/>
    <property type="project" value="EnsemblFungi"/>
</dbReference>